<feature type="transmembrane region" description="Helical" evidence="1">
    <location>
        <begin position="125"/>
        <end position="151"/>
    </location>
</feature>
<keyword evidence="1" id="KW-0812">Transmembrane</keyword>
<accession>A0ABM8HGP7</accession>
<protein>
    <recommendedName>
        <fullName evidence="4">QueT transporter family protein</fullName>
    </recommendedName>
</protein>
<name>A0ABM8HGP7_9FIRM</name>
<dbReference type="PIRSF" id="PIRSF031501">
    <property type="entry name" value="QueT"/>
    <property type="match status" value="1"/>
</dbReference>
<evidence type="ECO:0008006" key="4">
    <source>
        <dbReference type="Google" id="ProtNLM"/>
    </source>
</evidence>
<dbReference type="Proteomes" id="UP001305815">
    <property type="component" value="Chromosome"/>
</dbReference>
<feature type="transmembrane region" description="Helical" evidence="1">
    <location>
        <begin position="6"/>
        <end position="29"/>
    </location>
</feature>
<evidence type="ECO:0000313" key="3">
    <source>
        <dbReference type="Proteomes" id="UP001305815"/>
    </source>
</evidence>
<proteinExistence type="predicted"/>
<dbReference type="PANTHER" id="PTHR40044">
    <property type="entry name" value="INTEGRAL MEMBRANE PROTEIN-RELATED"/>
    <property type="match status" value="1"/>
</dbReference>
<evidence type="ECO:0000313" key="2">
    <source>
        <dbReference type="EMBL" id="BDZ75827.1"/>
    </source>
</evidence>
<organism evidence="2 3">
    <name type="scientific">Claveliimonas bilis</name>
    <dbReference type="NCBI Taxonomy" id="3028070"/>
    <lineage>
        <taxon>Bacteria</taxon>
        <taxon>Bacillati</taxon>
        <taxon>Bacillota</taxon>
        <taxon>Clostridia</taxon>
        <taxon>Lachnospirales</taxon>
        <taxon>Lachnospiraceae</taxon>
        <taxon>Claveliimonas</taxon>
    </lineage>
</organism>
<feature type="transmembrane region" description="Helical" evidence="1">
    <location>
        <begin position="98"/>
        <end position="119"/>
    </location>
</feature>
<dbReference type="RefSeq" id="WP_316265883.1">
    <property type="nucleotide sequence ID" value="NZ_AP027742.1"/>
</dbReference>
<dbReference type="Pfam" id="PF06177">
    <property type="entry name" value="QueT"/>
    <property type="match status" value="1"/>
</dbReference>
<dbReference type="InterPro" id="IPR010387">
    <property type="entry name" value="QueT"/>
</dbReference>
<keyword evidence="1" id="KW-1133">Transmembrane helix</keyword>
<dbReference type="EMBL" id="AP027742">
    <property type="protein sequence ID" value="BDZ75827.1"/>
    <property type="molecule type" value="Genomic_DNA"/>
</dbReference>
<evidence type="ECO:0000256" key="1">
    <source>
        <dbReference type="SAM" id="Phobius"/>
    </source>
</evidence>
<gene>
    <name evidence="2" type="ORF">Lac1_00100</name>
</gene>
<keyword evidence="3" id="KW-1185">Reference proteome</keyword>
<feature type="transmembrane region" description="Helical" evidence="1">
    <location>
        <begin position="74"/>
        <end position="91"/>
    </location>
</feature>
<sequence>MRNKNAAFLTQAAMIAAIYVVLTYVFAPISFGEIQVRIAEALTILPLFTPAAVPGLFIGCLVGNIIGGALLPDIVFGSIATLIGAICTYLLRNQKPVFGTIPPMVSNTIIVPFVLKYAYGVALPIPFLMVTVGVGEIISCGILGMIVYYALNRYKGTLFSRPAALK</sequence>
<dbReference type="PANTHER" id="PTHR40044:SF1">
    <property type="entry name" value="INTEGRAL MEMBRANE PROTEIN"/>
    <property type="match status" value="1"/>
</dbReference>
<feature type="transmembrane region" description="Helical" evidence="1">
    <location>
        <begin position="41"/>
        <end position="68"/>
    </location>
</feature>
<keyword evidence="1" id="KW-0472">Membrane</keyword>
<reference evidence="3" key="1">
    <citation type="journal article" date="2023" name="Int. J. Syst. Evol. Microbiol.">
        <title>Claveliimonas bilis gen. nov., sp. nov., deoxycholic acid-producing bacteria isolated from human faeces, and reclassification of Sellimonas monacensis Zenner et al. 2021 as Claveliimonas monacensis comb. nov.</title>
        <authorList>
            <person name="Hisatomi A."/>
            <person name="Kastawa N.W.E.P.G."/>
            <person name="Song I."/>
            <person name="Ohkuma M."/>
            <person name="Fukiya S."/>
            <person name="Sakamoto M."/>
        </authorList>
    </citation>
    <scope>NUCLEOTIDE SEQUENCE [LARGE SCALE GENOMIC DNA]</scope>
    <source>
        <strain evidence="3">12BBH14</strain>
    </source>
</reference>